<dbReference type="PANTHER" id="PTHR48174:SF5">
    <property type="entry name" value="VACUOLAR PROTEIN SORTING-ASSOCIATED PROTEIN 62"/>
    <property type="match status" value="1"/>
</dbReference>
<keyword evidence="1" id="KW-0732">Signal</keyword>
<dbReference type="Proteomes" id="UP001174694">
    <property type="component" value="Unassembled WGS sequence"/>
</dbReference>
<sequence length="296" mass="32906">MSRYIWDLIVVGLLACSAWAEPDVRCPQYVASYAPLIWLHSDDPYKPSDLLAHIRHTTPVLDGQSVTGLPSLNLDNLETLNKFGHQVALTANEDPTTYPAWLFGETPDASGQLPNATACVVVLVQKNQRDVDVFYFYFYSYNEGANITQVLEPLDHLVAGGKADTGMHFGNHVGDWEHNMVRFQDGKPVGIFYSQHVDGAAYDWNDPLLSKTDNGRPIVYSARGSHANYATPGDQVHNAALVDYCDEGQRWDPVLSAYFYRFDPAASKLTRLADPDQSSPSPPSSNFTSFFYFTAT</sequence>
<dbReference type="PANTHER" id="PTHR48174">
    <property type="entry name" value="DUF946 FAMILY PROTEIN"/>
    <property type="match status" value="1"/>
</dbReference>
<accession>A0AA38R8Y1</accession>
<dbReference type="AlphaFoldDB" id="A0AA38R8Y1"/>
<protein>
    <submittedName>
        <fullName evidence="2">Vacuolar protein sorting-associated protein 62</fullName>
    </submittedName>
</protein>
<evidence type="ECO:0000313" key="3">
    <source>
        <dbReference type="Proteomes" id="UP001174694"/>
    </source>
</evidence>
<proteinExistence type="predicted"/>
<evidence type="ECO:0000256" key="1">
    <source>
        <dbReference type="SAM" id="SignalP"/>
    </source>
</evidence>
<gene>
    <name evidence="2" type="ORF">NKR23_g11936</name>
</gene>
<dbReference type="EMBL" id="JANBVO010000075">
    <property type="protein sequence ID" value="KAJ9130976.1"/>
    <property type="molecule type" value="Genomic_DNA"/>
</dbReference>
<feature type="signal peptide" evidence="1">
    <location>
        <begin position="1"/>
        <end position="20"/>
    </location>
</feature>
<feature type="chain" id="PRO_5041309257" evidence="1">
    <location>
        <begin position="21"/>
        <end position="296"/>
    </location>
</feature>
<dbReference type="Pfam" id="PF06101">
    <property type="entry name" value="Vps62"/>
    <property type="match status" value="1"/>
</dbReference>
<evidence type="ECO:0000313" key="2">
    <source>
        <dbReference type="EMBL" id="KAJ9130976.1"/>
    </source>
</evidence>
<comment type="caution">
    <text evidence="2">The sequence shown here is derived from an EMBL/GenBank/DDBJ whole genome shotgun (WGS) entry which is preliminary data.</text>
</comment>
<dbReference type="InterPro" id="IPR009291">
    <property type="entry name" value="Vps62"/>
</dbReference>
<name>A0AA38R8Y1_9PEZI</name>
<organism evidence="2 3">
    <name type="scientific">Pleurostoma richardsiae</name>
    <dbReference type="NCBI Taxonomy" id="41990"/>
    <lineage>
        <taxon>Eukaryota</taxon>
        <taxon>Fungi</taxon>
        <taxon>Dikarya</taxon>
        <taxon>Ascomycota</taxon>
        <taxon>Pezizomycotina</taxon>
        <taxon>Sordariomycetes</taxon>
        <taxon>Sordariomycetidae</taxon>
        <taxon>Calosphaeriales</taxon>
        <taxon>Pleurostomataceae</taxon>
        <taxon>Pleurostoma</taxon>
    </lineage>
</organism>
<reference evidence="2" key="1">
    <citation type="submission" date="2022-07" db="EMBL/GenBank/DDBJ databases">
        <title>Fungi with potential for degradation of polypropylene.</title>
        <authorList>
            <person name="Gostincar C."/>
        </authorList>
    </citation>
    <scope>NUCLEOTIDE SEQUENCE</scope>
    <source>
        <strain evidence="2">EXF-13308</strain>
    </source>
</reference>
<keyword evidence="3" id="KW-1185">Reference proteome</keyword>